<evidence type="ECO:0000256" key="4">
    <source>
        <dbReference type="ARBA" id="ARBA00022692"/>
    </source>
</evidence>
<dbReference type="InterPro" id="IPR011701">
    <property type="entry name" value="MFS"/>
</dbReference>
<evidence type="ECO:0000256" key="5">
    <source>
        <dbReference type="ARBA" id="ARBA00022989"/>
    </source>
</evidence>
<feature type="transmembrane region" description="Helical" evidence="7">
    <location>
        <begin position="255"/>
        <end position="280"/>
    </location>
</feature>
<dbReference type="InterPro" id="IPR050327">
    <property type="entry name" value="Proton-linked_MCT"/>
</dbReference>
<dbReference type="OrthoDB" id="5667at2759"/>
<keyword evidence="6 7" id="KW-0472">Membrane</keyword>
<proteinExistence type="inferred from homology"/>
<feature type="transmembrane region" description="Helical" evidence="7">
    <location>
        <begin position="152"/>
        <end position="179"/>
    </location>
</feature>
<evidence type="ECO:0000256" key="3">
    <source>
        <dbReference type="ARBA" id="ARBA00022448"/>
    </source>
</evidence>
<organism evidence="9 10">
    <name type="scientific">Lasiodiplodia theobromae</name>
    <dbReference type="NCBI Taxonomy" id="45133"/>
    <lineage>
        <taxon>Eukaryota</taxon>
        <taxon>Fungi</taxon>
        <taxon>Dikarya</taxon>
        <taxon>Ascomycota</taxon>
        <taxon>Pezizomycotina</taxon>
        <taxon>Dothideomycetes</taxon>
        <taxon>Dothideomycetes incertae sedis</taxon>
        <taxon>Botryosphaeriales</taxon>
        <taxon>Botryosphaeriaceae</taxon>
        <taxon>Lasiodiplodia</taxon>
    </lineage>
</organism>
<feature type="transmembrane region" description="Helical" evidence="7">
    <location>
        <begin position="186"/>
        <end position="207"/>
    </location>
</feature>
<dbReference type="PANTHER" id="PTHR11360">
    <property type="entry name" value="MONOCARBOXYLATE TRANSPORTER"/>
    <property type="match status" value="1"/>
</dbReference>
<evidence type="ECO:0000259" key="8">
    <source>
        <dbReference type="PROSITE" id="PS50850"/>
    </source>
</evidence>
<evidence type="ECO:0000256" key="6">
    <source>
        <dbReference type="ARBA" id="ARBA00023136"/>
    </source>
</evidence>
<dbReference type="Proteomes" id="UP000325902">
    <property type="component" value="Unassembled WGS sequence"/>
</dbReference>
<feature type="transmembrane region" description="Helical" evidence="7">
    <location>
        <begin position="387"/>
        <end position="407"/>
    </location>
</feature>
<evidence type="ECO:0000313" key="10">
    <source>
        <dbReference type="Proteomes" id="UP000325902"/>
    </source>
</evidence>
<accession>A0A5N5DMV0</accession>
<gene>
    <name evidence="9" type="primary">apdF_6</name>
    <name evidence="9" type="ORF">DBV05_g2091</name>
</gene>
<dbReference type="GO" id="GO:0016020">
    <property type="term" value="C:membrane"/>
    <property type="evidence" value="ECO:0007669"/>
    <property type="project" value="UniProtKB-SubCell"/>
</dbReference>
<dbReference type="GO" id="GO:0022857">
    <property type="term" value="F:transmembrane transporter activity"/>
    <property type="evidence" value="ECO:0007669"/>
    <property type="project" value="InterPro"/>
</dbReference>
<protein>
    <submittedName>
        <fullName evidence="9">Aspyridones efflux protein apdF</fullName>
    </submittedName>
</protein>
<dbReference type="PROSITE" id="PS50850">
    <property type="entry name" value="MFS"/>
    <property type="match status" value="1"/>
</dbReference>
<comment type="subcellular location">
    <subcellularLocation>
        <location evidence="1">Membrane</location>
        <topology evidence="1">Multi-pass membrane protein</topology>
    </subcellularLocation>
</comment>
<feature type="transmembrane region" description="Helical" evidence="7">
    <location>
        <begin position="323"/>
        <end position="344"/>
    </location>
</feature>
<feature type="transmembrane region" description="Helical" evidence="7">
    <location>
        <begin position="292"/>
        <end position="311"/>
    </location>
</feature>
<dbReference type="EMBL" id="VCHE01000008">
    <property type="protein sequence ID" value="KAB2579258.1"/>
    <property type="molecule type" value="Genomic_DNA"/>
</dbReference>
<keyword evidence="3" id="KW-0813">Transport</keyword>
<dbReference type="PANTHER" id="PTHR11360:SF224">
    <property type="entry name" value="MAJOR FACILITATOR SUPERFAMILY (MFS) PROFILE DOMAIN-CONTAINING PROTEIN-RELATED"/>
    <property type="match status" value="1"/>
</dbReference>
<dbReference type="AlphaFoldDB" id="A0A5N5DMV0"/>
<evidence type="ECO:0000256" key="7">
    <source>
        <dbReference type="SAM" id="Phobius"/>
    </source>
</evidence>
<feature type="domain" description="Major facilitator superfamily (MFS) profile" evidence="8">
    <location>
        <begin position="259"/>
        <end position="448"/>
    </location>
</feature>
<evidence type="ECO:0000256" key="2">
    <source>
        <dbReference type="ARBA" id="ARBA00006727"/>
    </source>
</evidence>
<name>A0A5N5DMV0_9PEZI</name>
<sequence>MATRSSNSTIETDDAVKKDANAVDSRVALDAEKGPQLAAPVNPWDPSAFPDGGAEAWLAVLGCFCALFVSFGWIGAIGVFQEYYQLNQLKEYTPSQVSWIPSIEACFMFLGGSWVGRIQDLYGPRYLIPVGTFLHVFGLMMASLSTEYYQFVLSQAICSSIGASMVFYPSFACLATWFFKKRAAAFGLAACGSSLGGVLFPIIVLRLVDEIGYAWTMRTCAFLILGLLSISCFTIKSRIPPHKTPVRLMDFVKPLGELPFFLLTLSMFLMFIGLFVPFIFMSIEATVKGMDATLAIYLVSVMNAVSILGRTIPAALADKYGRFNVLIIMSWLTTIFTLAIWIPADDNTTLWIFAAFFGFSSGTIVSMSPALVAQISDVREIGIRTGTMYTFVAIAVLIGNPIGGSLVTDHHTNYVRLQVFAGCLMAGGSAVLMASRIALSGWKLAVKV</sequence>
<feature type="transmembrane region" description="Helical" evidence="7">
    <location>
        <begin position="350"/>
        <end position="375"/>
    </location>
</feature>
<dbReference type="InterPro" id="IPR036259">
    <property type="entry name" value="MFS_trans_sf"/>
</dbReference>
<reference evidence="9 10" key="1">
    <citation type="journal article" date="2019" name="Sci. Rep.">
        <title>A multi-omics analysis of the grapevine pathogen Lasiodiplodia theobromae reveals that temperature affects the expression of virulence- and pathogenicity-related genes.</title>
        <authorList>
            <person name="Felix C."/>
            <person name="Meneses R."/>
            <person name="Goncalves M.F.M."/>
            <person name="Tilleman L."/>
            <person name="Duarte A.S."/>
            <person name="Jorrin-Novo J.V."/>
            <person name="Van de Peer Y."/>
            <person name="Deforce D."/>
            <person name="Van Nieuwerburgh F."/>
            <person name="Esteves A.C."/>
            <person name="Alves A."/>
        </authorList>
    </citation>
    <scope>NUCLEOTIDE SEQUENCE [LARGE SCALE GENOMIC DNA]</scope>
    <source>
        <strain evidence="9 10">LA-SOL3</strain>
    </source>
</reference>
<feature type="transmembrane region" description="Helical" evidence="7">
    <location>
        <begin position="56"/>
        <end position="80"/>
    </location>
</feature>
<keyword evidence="5 7" id="KW-1133">Transmembrane helix</keyword>
<feature type="transmembrane region" description="Helical" evidence="7">
    <location>
        <begin position="213"/>
        <end position="235"/>
    </location>
</feature>
<feature type="transmembrane region" description="Helical" evidence="7">
    <location>
        <begin position="126"/>
        <end position="146"/>
    </location>
</feature>
<evidence type="ECO:0000256" key="1">
    <source>
        <dbReference type="ARBA" id="ARBA00004141"/>
    </source>
</evidence>
<dbReference type="Pfam" id="PF07690">
    <property type="entry name" value="MFS_1"/>
    <property type="match status" value="1"/>
</dbReference>
<dbReference type="InterPro" id="IPR020846">
    <property type="entry name" value="MFS_dom"/>
</dbReference>
<comment type="caution">
    <text evidence="9">The sequence shown here is derived from an EMBL/GenBank/DDBJ whole genome shotgun (WGS) entry which is preliminary data.</text>
</comment>
<evidence type="ECO:0000313" key="9">
    <source>
        <dbReference type="EMBL" id="KAB2579258.1"/>
    </source>
</evidence>
<dbReference type="SUPFAM" id="SSF103473">
    <property type="entry name" value="MFS general substrate transporter"/>
    <property type="match status" value="1"/>
</dbReference>
<comment type="similarity">
    <text evidence="2">Belongs to the major facilitator superfamily. Monocarboxylate porter (TC 2.A.1.13) family.</text>
</comment>
<dbReference type="Gene3D" id="1.20.1250.20">
    <property type="entry name" value="MFS general substrate transporter like domains"/>
    <property type="match status" value="2"/>
</dbReference>
<keyword evidence="10" id="KW-1185">Reference proteome</keyword>
<keyword evidence="4 7" id="KW-0812">Transmembrane</keyword>
<feature type="transmembrane region" description="Helical" evidence="7">
    <location>
        <begin position="419"/>
        <end position="439"/>
    </location>
</feature>